<dbReference type="InterPro" id="IPR001387">
    <property type="entry name" value="Cro/C1-type_HTH"/>
</dbReference>
<keyword evidence="3" id="KW-1185">Reference proteome</keyword>
<dbReference type="SMART" id="SM00530">
    <property type="entry name" value="HTH_XRE"/>
    <property type="match status" value="1"/>
</dbReference>
<proteinExistence type="predicted"/>
<protein>
    <recommendedName>
        <fullName evidence="1">HTH cro/C1-type domain-containing protein</fullName>
    </recommendedName>
</protein>
<feature type="domain" description="HTH cro/C1-type" evidence="1">
    <location>
        <begin position="33"/>
        <end position="87"/>
    </location>
</feature>
<gene>
    <name evidence="2" type="ORF">GCM10009750_12190</name>
</gene>
<sequence>MDAMGLHTEQRMPRRVAPRRRTPLWREALGAYLRRERLAQERILADVAGVADVSTQYLSEIERGRKEPSSEILAAVAEALGLTLLDVAAGVAEELSREEDRPAARTERPLVVLDLTGGGRRSFHETSAPAVGSFRDVALVA</sequence>
<dbReference type="SUPFAM" id="SSF47413">
    <property type="entry name" value="lambda repressor-like DNA-binding domains"/>
    <property type="match status" value="1"/>
</dbReference>
<dbReference type="InterPro" id="IPR010982">
    <property type="entry name" value="Lambda_DNA-bd_dom_sf"/>
</dbReference>
<evidence type="ECO:0000313" key="3">
    <source>
        <dbReference type="Proteomes" id="UP001501746"/>
    </source>
</evidence>
<dbReference type="RefSeq" id="WP_170297128.1">
    <property type="nucleotide sequence ID" value="NZ_BAAANK010000003.1"/>
</dbReference>
<dbReference type="Proteomes" id="UP001501746">
    <property type="component" value="Unassembled WGS sequence"/>
</dbReference>
<comment type="caution">
    <text evidence="2">The sequence shown here is derived from an EMBL/GenBank/DDBJ whole genome shotgun (WGS) entry which is preliminary data.</text>
</comment>
<evidence type="ECO:0000313" key="2">
    <source>
        <dbReference type="EMBL" id="GAA1830024.1"/>
    </source>
</evidence>
<name>A0ABN2MN88_9MICO</name>
<dbReference type="Gene3D" id="1.10.260.40">
    <property type="entry name" value="lambda repressor-like DNA-binding domains"/>
    <property type="match status" value="1"/>
</dbReference>
<dbReference type="PROSITE" id="PS50943">
    <property type="entry name" value="HTH_CROC1"/>
    <property type="match status" value="1"/>
</dbReference>
<dbReference type="CDD" id="cd00093">
    <property type="entry name" value="HTH_XRE"/>
    <property type="match status" value="1"/>
</dbReference>
<accession>A0ABN2MN88</accession>
<reference evidence="2 3" key="1">
    <citation type="journal article" date="2019" name="Int. J. Syst. Evol. Microbiol.">
        <title>The Global Catalogue of Microorganisms (GCM) 10K type strain sequencing project: providing services to taxonomists for standard genome sequencing and annotation.</title>
        <authorList>
            <consortium name="The Broad Institute Genomics Platform"/>
            <consortium name="The Broad Institute Genome Sequencing Center for Infectious Disease"/>
            <person name="Wu L."/>
            <person name="Ma J."/>
        </authorList>
    </citation>
    <scope>NUCLEOTIDE SEQUENCE [LARGE SCALE GENOMIC DNA]</scope>
    <source>
        <strain evidence="2 3">JCM 14323</strain>
    </source>
</reference>
<dbReference type="Pfam" id="PF01381">
    <property type="entry name" value="HTH_3"/>
    <property type="match status" value="1"/>
</dbReference>
<organism evidence="2 3">
    <name type="scientific">Agromyces salentinus</name>
    <dbReference type="NCBI Taxonomy" id="269421"/>
    <lineage>
        <taxon>Bacteria</taxon>
        <taxon>Bacillati</taxon>
        <taxon>Actinomycetota</taxon>
        <taxon>Actinomycetes</taxon>
        <taxon>Micrococcales</taxon>
        <taxon>Microbacteriaceae</taxon>
        <taxon>Agromyces</taxon>
    </lineage>
</organism>
<dbReference type="EMBL" id="BAAANK010000003">
    <property type="protein sequence ID" value="GAA1830024.1"/>
    <property type="molecule type" value="Genomic_DNA"/>
</dbReference>
<evidence type="ECO:0000259" key="1">
    <source>
        <dbReference type="PROSITE" id="PS50943"/>
    </source>
</evidence>